<dbReference type="EMBL" id="KN832994">
    <property type="protein sequence ID" value="KIM82509.1"/>
    <property type="molecule type" value="Genomic_DNA"/>
</dbReference>
<sequence>MISFKPEDVPVDILPPIFAHLTDRRHLHAVALVSRTFNGAATPLLYRTLDGIISKGRLHHPSRTLLKRPELAQYVRHVTETGAVHGTIHHSHPTVTADALASLRLCINLESLTWNDDSSTADPIFLSFLPIVRQLRIREIIIHSYSDLGEEAWTLLRQMSGFTKVAIWCMEGPPRVLQGWSDKLGATLTHLELGRCAGVPPTILGSVLSQVPLLQELRLRGVPSAAIPSLLTYLPNLITLDVEFQGSGLYRSSNMPLPRLRNLTVRTSSMDSMGPQKLWFWIRQLSPYPSLESFTLNAFSVQGPIMVPQRFIMDLASTHKATLREFIVNTAQLTLEDIKYLCRTFPGLEHLTCSVASPHVNAIRQAIENGRNLRSLRLHVQWISDVLPTPSWIQALSADDWQRWTAENKAAERLTVAEAKDIMVSNNSRIRVIGLGEALYTGHWVCRPASDGTELEFEVLKDLAPRRWAAI</sequence>
<dbReference type="SUPFAM" id="SSF52047">
    <property type="entry name" value="RNI-like"/>
    <property type="match status" value="1"/>
</dbReference>
<accession>A0A0C3FRX8</accession>
<organism evidence="2 3">
    <name type="scientific">Piloderma croceum (strain F 1598)</name>
    <dbReference type="NCBI Taxonomy" id="765440"/>
    <lineage>
        <taxon>Eukaryota</taxon>
        <taxon>Fungi</taxon>
        <taxon>Dikarya</taxon>
        <taxon>Basidiomycota</taxon>
        <taxon>Agaricomycotina</taxon>
        <taxon>Agaricomycetes</taxon>
        <taxon>Agaricomycetidae</taxon>
        <taxon>Atheliales</taxon>
        <taxon>Atheliaceae</taxon>
        <taxon>Piloderma</taxon>
    </lineage>
</organism>
<reference evidence="2 3" key="1">
    <citation type="submission" date="2014-04" db="EMBL/GenBank/DDBJ databases">
        <authorList>
            <consortium name="DOE Joint Genome Institute"/>
            <person name="Kuo A."/>
            <person name="Tarkka M."/>
            <person name="Buscot F."/>
            <person name="Kohler A."/>
            <person name="Nagy L.G."/>
            <person name="Floudas D."/>
            <person name="Copeland A."/>
            <person name="Barry K.W."/>
            <person name="Cichocki N."/>
            <person name="Veneault-Fourrey C."/>
            <person name="LaButti K."/>
            <person name="Lindquist E.A."/>
            <person name="Lipzen A."/>
            <person name="Lundell T."/>
            <person name="Morin E."/>
            <person name="Murat C."/>
            <person name="Sun H."/>
            <person name="Tunlid A."/>
            <person name="Henrissat B."/>
            <person name="Grigoriev I.V."/>
            <person name="Hibbett D.S."/>
            <person name="Martin F."/>
            <person name="Nordberg H.P."/>
            <person name="Cantor M.N."/>
            <person name="Hua S.X."/>
        </authorList>
    </citation>
    <scope>NUCLEOTIDE SEQUENCE [LARGE SCALE GENOMIC DNA]</scope>
    <source>
        <strain evidence="2 3">F 1598</strain>
    </source>
</reference>
<dbReference type="HOGENOM" id="CLU_028275_0_0_1"/>
<dbReference type="InterPro" id="IPR001810">
    <property type="entry name" value="F-box_dom"/>
</dbReference>
<keyword evidence="3" id="KW-1185">Reference proteome</keyword>
<dbReference type="STRING" id="765440.A0A0C3FRX8"/>
<name>A0A0C3FRX8_PILCF</name>
<protein>
    <recommendedName>
        <fullName evidence="1">F-box domain-containing protein</fullName>
    </recommendedName>
</protein>
<evidence type="ECO:0000259" key="1">
    <source>
        <dbReference type="Pfam" id="PF12937"/>
    </source>
</evidence>
<dbReference type="InParanoid" id="A0A0C3FRX8"/>
<reference evidence="3" key="2">
    <citation type="submission" date="2015-01" db="EMBL/GenBank/DDBJ databases">
        <title>Evolutionary Origins and Diversification of the Mycorrhizal Mutualists.</title>
        <authorList>
            <consortium name="DOE Joint Genome Institute"/>
            <consortium name="Mycorrhizal Genomics Consortium"/>
            <person name="Kohler A."/>
            <person name="Kuo A."/>
            <person name="Nagy L.G."/>
            <person name="Floudas D."/>
            <person name="Copeland A."/>
            <person name="Barry K.W."/>
            <person name="Cichocki N."/>
            <person name="Veneault-Fourrey C."/>
            <person name="LaButti K."/>
            <person name="Lindquist E.A."/>
            <person name="Lipzen A."/>
            <person name="Lundell T."/>
            <person name="Morin E."/>
            <person name="Murat C."/>
            <person name="Riley R."/>
            <person name="Ohm R."/>
            <person name="Sun H."/>
            <person name="Tunlid A."/>
            <person name="Henrissat B."/>
            <person name="Grigoriev I.V."/>
            <person name="Hibbett D.S."/>
            <person name="Martin F."/>
        </authorList>
    </citation>
    <scope>NUCLEOTIDE SEQUENCE [LARGE SCALE GENOMIC DNA]</scope>
    <source>
        <strain evidence="3">F 1598</strain>
    </source>
</reference>
<dbReference type="Gene3D" id="3.80.10.10">
    <property type="entry name" value="Ribonuclease Inhibitor"/>
    <property type="match status" value="1"/>
</dbReference>
<dbReference type="InterPro" id="IPR032675">
    <property type="entry name" value="LRR_dom_sf"/>
</dbReference>
<evidence type="ECO:0000313" key="2">
    <source>
        <dbReference type="EMBL" id="KIM82509.1"/>
    </source>
</evidence>
<dbReference type="AlphaFoldDB" id="A0A0C3FRX8"/>
<dbReference type="Proteomes" id="UP000054166">
    <property type="component" value="Unassembled WGS sequence"/>
</dbReference>
<evidence type="ECO:0000313" key="3">
    <source>
        <dbReference type="Proteomes" id="UP000054166"/>
    </source>
</evidence>
<dbReference type="OrthoDB" id="5297217at2759"/>
<feature type="domain" description="F-box" evidence="1">
    <location>
        <begin position="8"/>
        <end position="49"/>
    </location>
</feature>
<dbReference type="Pfam" id="PF12937">
    <property type="entry name" value="F-box-like"/>
    <property type="match status" value="1"/>
</dbReference>
<proteinExistence type="predicted"/>
<gene>
    <name evidence="2" type="ORF">PILCRDRAFT_820369</name>
</gene>